<evidence type="ECO:0000256" key="1">
    <source>
        <dbReference type="SAM" id="MobiDB-lite"/>
    </source>
</evidence>
<reference evidence="2" key="1">
    <citation type="submission" date="2020-05" db="EMBL/GenBank/DDBJ databases">
        <authorList>
            <person name="Chiriac C."/>
            <person name="Salcher M."/>
            <person name="Ghai R."/>
            <person name="Kavagutti S V."/>
        </authorList>
    </citation>
    <scope>NUCLEOTIDE SEQUENCE</scope>
</reference>
<evidence type="ECO:0000313" key="2">
    <source>
        <dbReference type="EMBL" id="CAB4958190.1"/>
    </source>
</evidence>
<dbReference type="EMBL" id="CAFBNS010000043">
    <property type="protein sequence ID" value="CAB4958190.1"/>
    <property type="molecule type" value="Genomic_DNA"/>
</dbReference>
<sequence>MKQSAYDASSRARSNRSESSLLVSAASNLIFSRSRTSPALRVATAVPAPRIAEENPISCPRSSPSRFATGAKESSGLRSPFGRPRCAIITTEAPWLMRYWIVGRDARIRPSSAITPSLIGTLRSQRSKARLPLTSNPSSELIFIREVRASFRQDRRGLLGGWNNPTRCHTNRQLLRSSRLP</sequence>
<accession>A0A6J7KQK9</accession>
<feature type="region of interest" description="Disordered" evidence="1">
    <location>
        <begin position="54"/>
        <end position="78"/>
    </location>
</feature>
<gene>
    <name evidence="2" type="ORF">UFOPK3874_00363</name>
</gene>
<organism evidence="2">
    <name type="scientific">freshwater metagenome</name>
    <dbReference type="NCBI Taxonomy" id="449393"/>
    <lineage>
        <taxon>unclassified sequences</taxon>
        <taxon>metagenomes</taxon>
        <taxon>ecological metagenomes</taxon>
    </lineage>
</organism>
<name>A0A6J7KQK9_9ZZZZ</name>
<proteinExistence type="predicted"/>
<dbReference type="AlphaFoldDB" id="A0A6J7KQK9"/>
<protein>
    <submittedName>
        <fullName evidence="2">Unannotated protein</fullName>
    </submittedName>
</protein>